<protein>
    <submittedName>
        <fullName evidence="2">Uncharacterized protein</fullName>
    </submittedName>
</protein>
<dbReference type="EMBL" id="MHQK01000009">
    <property type="protein sequence ID" value="OHA02128.1"/>
    <property type="molecule type" value="Genomic_DNA"/>
</dbReference>
<name>A0A1G2KRR1_9BACT</name>
<sequence length="149" mass="16228">MSRTIITKSMVWGLLSAVALLAVYFVVVSLISDADFAVNQFRQYWYFIVSLAVGFGIQIGLYSYLKQSIKNNGMLSSGKTVAVTGTTSTLSMISCCAHYLVNIIPILGITGIVSIVAQYQTELFGAGLLLNLLGILYIASQIIKYKKQV</sequence>
<dbReference type="Proteomes" id="UP000178710">
    <property type="component" value="Unassembled WGS sequence"/>
</dbReference>
<proteinExistence type="predicted"/>
<evidence type="ECO:0000313" key="2">
    <source>
        <dbReference type="EMBL" id="OHA02128.1"/>
    </source>
</evidence>
<feature type="transmembrane region" description="Helical" evidence="1">
    <location>
        <begin position="123"/>
        <end position="143"/>
    </location>
</feature>
<feature type="transmembrane region" description="Helical" evidence="1">
    <location>
        <begin position="99"/>
        <end position="117"/>
    </location>
</feature>
<reference evidence="2 3" key="1">
    <citation type="journal article" date="2016" name="Nat. Commun.">
        <title>Thousands of microbial genomes shed light on interconnected biogeochemical processes in an aquifer system.</title>
        <authorList>
            <person name="Anantharaman K."/>
            <person name="Brown C.T."/>
            <person name="Hug L.A."/>
            <person name="Sharon I."/>
            <person name="Castelle C.J."/>
            <person name="Probst A.J."/>
            <person name="Thomas B.C."/>
            <person name="Singh A."/>
            <person name="Wilkins M.J."/>
            <person name="Karaoz U."/>
            <person name="Brodie E.L."/>
            <person name="Williams K.H."/>
            <person name="Hubbard S.S."/>
            <person name="Banfield J.F."/>
        </authorList>
    </citation>
    <scope>NUCLEOTIDE SEQUENCE [LARGE SCALE GENOMIC DNA]</scope>
</reference>
<evidence type="ECO:0000313" key="3">
    <source>
        <dbReference type="Proteomes" id="UP000178710"/>
    </source>
</evidence>
<keyword evidence="1" id="KW-1133">Transmembrane helix</keyword>
<organism evidence="2 3">
    <name type="scientific">Candidatus Sungbacteria bacterium RIFCSPHIGHO2_02_FULL_49_20</name>
    <dbReference type="NCBI Taxonomy" id="1802272"/>
    <lineage>
        <taxon>Bacteria</taxon>
        <taxon>Candidatus Sungiibacteriota</taxon>
    </lineage>
</organism>
<accession>A0A1G2KRR1</accession>
<keyword evidence="1" id="KW-0812">Transmembrane</keyword>
<feature type="transmembrane region" description="Helical" evidence="1">
    <location>
        <begin position="12"/>
        <end position="32"/>
    </location>
</feature>
<comment type="caution">
    <text evidence="2">The sequence shown here is derived from an EMBL/GenBank/DDBJ whole genome shotgun (WGS) entry which is preliminary data.</text>
</comment>
<dbReference type="AlphaFoldDB" id="A0A1G2KRR1"/>
<feature type="transmembrane region" description="Helical" evidence="1">
    <location>
        <begin position="44"/>
        <end position="65"/>
    </location>
</feature>
<keyword evidence="1" id="KW-0472">Membrane</keyword>
<gene>
    <name evidence="2" type="ORF">A3C12_02795</name>
</gene>
<evidence type="ECO:0000256" key="1">
    <source>
        <dbReference type="SAM" id="Phobius"/>
    </source>
</evidence>